<organism evidence="2 3">
    <name type="scientific">Bombardia bombarda</name>
    <dbReference type="NCBI Taxonomy" id="252184"/>
    <lineage>
        <taxon>Eukaryota</taxon>
        <taxon>Fungi</taxon>
        <taxon>Dikarya</taxon>
        <taxon>Ascomycota</taxon>
        <taxon>Pezizomycotina</taxon>
        <taxon>Sordariomycetes</taxon>
        <taxon>Sordariomycetidae</taxon>
        <taxon>Sordariales</taxon>
        <taxon>Lasiosphaeriaceae</taxon>
        <taxon>Bombardia</taxon>
    </lineage>
</organism>
<evidence type="ECO:0000313" key="3">
    <source>
        <dbReference type="Proteomes" id="UP001174934"/>
    </source>
</evidence>
<dbReference type="AlphaFoldDB" id="A0AA39WTH8"/>
<dbReference type="Proteomes" id="UP001174934">
    <property type="component" value="Unassembled WGS sequence"/>
</dbReference>
<name>A0AA39WTH8_9PEZI</name>
<evidence type="ECO:0000256" key="1">
    <source>
        <dbReference type="SAM" id="MobiDB-lite"/>
    </source>
</evidence>
<sequence length="83" mass="8394">MPTCVVGLQCNRGMSYSSPTGSNTPAAQREKQLPPPPPLETGQQTTACSITNGGGGGGGGGGGTGENLWSRLYYVSGLRNGHD</sequence>
<feature type="compositionally biased region" description="Polar residues" evidence="1">
    <location>
        <begin position="12"/>
        <end position="26"/>
    </location>
</feature>
<evidence type="ECO:0000313" key="2">
    <source>
        <dbReference type="EMBL" id="KAK0621294.1"/>
    </source>
</evidence>
<proteinExistence type="predicted"/>
<comment type="caution">
    <text evidence="2">The sequence shown here is derived from an EMBL/GenBank/DDBJ whole genome shotgun (WGS) entry which is preliminary data.</text>
</comment>
<feature type="region of interest" description="Disordered" evidence="1">
    <location>
        <begin position="12"/>
        <end position="66"/>
    </location>
</feature>
<feature type="compositionally biased region" description="Polar residues" evidence="1">
    <location>
        <begin position="41"/>
        <end position="51"/>
    </location>
</feature>
<protein>
    <submittedName>
        <fullName evidence="2">Uncharacterized protein</fullName>
    </submittedName>
</protein>
<gene>
    <name evidence="2" type="ORF">B0T17DRAFT_617761</name>
</gene>
<keyword evidence="3" id="KW-1185">Reference proteome</keyword>
<reference evidence="2" key="1">
    <citation type="submission" date="2023-06" db="EMBL/GenBank/DDBJ databases">
        <title>Genome-scale phylogeny and comparative genomics of the fungal order Sordariales.</title>
        <authorList>
            <consortium name="Lawrence Berkeley National Laboratory"/>
            <person name="Hensen N."/>
            <person name="Bonometti L."/>
            <person name="Westerberg I."/>
            <person name="Brannstrom I.O."/>
            <person name="Guillou S."/>
            <person name="Cros-Aarteil S."/>
            <person name="Calhoun S."/>
            <person name="Haridas S."/>
            <person name="Kuo A."/>
            <person name="Mondo S."/>
            <person name="Pangilinan J."/>
            <person name="Riley R."/>
            <person name="LaButti K."/>
            <person name="Andreopoulos B."/>
            <person name="Lipzen A."/>
            <person name="Chen C."/>
            <person name="Yanf M."/>
            <person name="Daum C."/>
            <person name="Ng V."/>
            <person name="Clum A."/>
            <person name="Steindorff A."/>
            <person name="Ohm R."/>
            <person name="Martin F."/>
            <person name="Silar P."/>
            <person name="Natvig D."/>
            <person name="Lalanne C."/>
            <person name="Gautier V."/>
            <person name="Ament-velasquez S.L."/>
            <person name="Kruys A."/>
            <person name="Hutchinson M.I."/>
            <person name="Powell A.J."/>
            <person name="Barry K."/>
            <person name="Miller A.N."/>
            <person name="Grigoriev I.V."/>
            <person name="Debuchy R."/>
            <person name="Gladieux P."/>
            <person name="Thoren M.H."/>
            <person name="Johannesson H."/>
        </authorList>
    </citation>
    <scope>NUCLEOTIDE SEQUENCE</scope>
    <source>
        <strain evidence="2">SMH3391-2</strain>
    </source>
</reference>
<feature type="compositionally biased region" description="Gly residues" evidence="1">
    <location>
        <begin position="52"/>
        <end position="65"/>
    </location>
</feature>
<dbReference type="EMBL" id="JAULSR010000004">
    <property type="protein sequence ID" value="KAK0621294.1"/>
    <property type="molecule type" value="Genomic_DNA"/>
</dbReference>
<accession>A0AA39WTH8</accession>